<dbReference type="InterPro" id="IPR008551">
    <property type="entry name" value="TANGO2"/>
</dbReference>
<keyword evidence="2" id="KW-1185">Reference proteome</keyword>
<gene>
    <name evidence="1" type="ORF">L5515_008162</name>
</gene>
<dbReference type="EMBL" id="CP092624">
    <property type="protein sequence ID" value="UMM35626.1"/>
    <property type="molecule type" value="Genomic_DNA"/>
</dbReference>
<organism evidence="1 2">
    <name type="scientific">Caenorhabditis briggsae</name>
    <dbReference type="NCBI Taxonomy" id="6238"/>
    <lineage>
        <taxon>Eukaryota</taxon>
        <taxon>Metazoa</taxon>
        <taxon>Ecdysozoa</taxon>
        <taxon>Nematoda</taxon>
        <taxon>Chromadorea</taxon>
        <taxon>Rhabditida</taxon>
        <taxon>Rhabditina</taxon>
        <taxon>Rhabditomorpha</taxon>
        <taxon>Rhabditoidea</taxon>
        <taxon>Rhabditidae</taxon>
        <taxon>Peloderinae</taxon>
        <taxon>Caenorhabditis</taxon>
    </lineage>
</organism>
<evidence type="ECO:0000313" key="1">
    <source>
        <dbReference type="EMBL" id="UMM35626.1"/>
    </source>
</evidence>
<reference evidence="1 2" key="1">
    <citation type="submission" date="2022-04" db="EMBL/GenBank/DDBJ databases">
        <title>Chromosome-level reference genomes for two strains of Caenorhabditis briggsae: an improved platform for comparative genomics.</title>
        <authorList>
            <person name="Stevens L."/>
            <person name="Andersen E."/>
        </authorList>
    </citation>
    <scope>NUCLEOTIDE SEQUENCE [LARGE SCALE GENOMIC DNA]</scope>
    <source>
        <strain evidence="1">VX34</strain>
        <tissue evidence="1">Whole-organism</tissue>
    </source>
</reference>
<dbReference type="AlphaFoldDB" id="A0AAE9F0L4"/>
<dbReference type="Proteomes" id="UP000829354">
    <property type="component" value="Chromosome V"/>
</dbReference>
<name>A0AAE9F0L4_CAEBR</name>
<dbReference type="PANTHER" id="PTHR17985">
    <property type="entry name" value="SER/THR-RICH PROTEIN T10 IN DGCR REGION"/>
    <property type="match status" value="1"/>
</dbReference>
<proteinExistence type="predicted"/>
<dbReference type="PANTHER" id="PTHR17985:SF25">
    <property type="entry name" value="HEME RESPONSIVE PROTEIN"/>
    <property type="match status" value="1"/>
</dbReference>
<dbReference type="Pfam" id="PF05742">
    <property type="entry name" value="TANGO2"/>
    <property type="match status" value="1"/>
</dbReference>
<accession>A0AAE9F0L4</accession>
<protein>
    <submittedName>
        <fullName evidence="1">Uncharacterized protein</fullName>
    </submittedName>
</protein>
<evidence type="ECO:0000313" key="2">
    <source>
        <dbReference type="Proteomes" id="UP000829354"/>
    </source>
</evidence>
<sequence>MLNISSSLIRISHLNTEMCITFFKTTRSSLDKYKLILLNNRDEHLLRPTREMHWHDGILSGVDEQDHARGTWTGINRNGRIGMMLSITQTQESKIPNAPSRGGIVNSFLNAHNTSDMVESLLIMAGIYNGFQLVCLEQNQFGLYEVRTLTNQQVENIEVCQWNDEYHVIYNSPPSKPYQKAVYGKQLFSERLQNSDEMTVDEVFETLLEIAVNRKQCYPDAQLQFQTRNTHEYNRPLSAIFIKYPEGTREYGTRCHTLITIDQNNKVSVLERRYLPLESTWKDARFEFSINGN</sequence>